<protein>
    <submittedName>
        <fullName evidence="4">DNA-protecting protein DprA</fullName>
    </submittedName>
</protein>
<dbReference type="NCBIfam" id="TIGR00732">
    <property type="entry name" value="dprA"/>
    <property type="match status" value="1"/>
</dbReference>
<dbReference type="PANTHER" id="PTHR43022:SF1">
    <property type="entry name" value="PROTEIN SMF"/>
    <property type="match status" value="1"/>
</dbReference>
<feature type="domain" description="DprA winged helix" evidence="3">
    <location>
        <begin position="312"/>
        <end position="365"/>
    </location>
</feature>
<proteinExistence type="inferred from homology"/>
<dbReference type="GO" id="GO:0009294">
    <property type="term" value="P:DNA-mediated transformation"/>
    <property type="evidence" value="ECO:0007669"/>
    <property type="project" value="InterPro"/>
</dbReference>
<dbReference type="InterPro" id="IPR041614">
    <property type="entry name" value="DprA_WH"/>
</dbReference>
<comment type="caution">
    <text evidence="4">The sequence shown here is derived from an EMBL/GenBank/DDBJ whole genome shotgun (WGS) entry which is preliminary data.</text>
</comment>
<evidence type="ECO:0000313" key="5">
    <source>
        <dbReference type="Proteomes" id="UP000283589"/>
    </source>
</evidence>
<dbReference type="Proteomes" id="UP000283589">
    <property type="component" value="Unassembled WGS sequence"/>
</dbReference>
<comment type="similarity">
    <text evidence="1">Belongs to the DprA/Smf family.</text>
</comment>
<feature type="domain" description="Smf/DprA SLOG" evidence="2">
    <location>
        <begin position="84"/>
        <end position="293"/>
    </location>
</feature>
<dbReference type="InterPro" id="IPR036388">
    <property type="entry name" value="WH-like_DNA-bd_sf"/>
</dbReference>
<name>A0A412X0A0_9BACT</name>
<dbReference type="InterPro" id="IPR057666">
    <property type="entry name" value="DrpA_SLOG"/>
</dbReference>
<dbReference type="RefSeq" id="WP_118260498.1">
    <property type="nucleotide sequence ID" value="NZ_CALBWO010000019.1"/>
</dbReference>
<dbReference type="Gene3D" id="1.10.10.10">
    <property type="entry name" value="Winged helix-like DNA-binding domain superfamily/Winged helix DNA-binding domain"/>
    <property type="match status" value="1"/>
</dbReference>
<evidence type="ECO:0000259" key="2">
    <source>
        <dbReference type="Pfam" id="PF02481"/>
    </source>
</evidence>
<accession>A0A412X0A0</accession>
<dbReference type="Pfam" id="PF02481">
    <property type="entry name" value="DNA_processg_A"/>
    <property type="match status" value="1"/>
</dbReference>
<evidence type="ECO:0000259" key="3">
    <source>
        <dbReference type="Pfam" id="PF17782"/>
    </source>
</evidence>
<gene>
    <name evidence="4" type="primary">dprA</name>
    <name evidence="4" type="ORF">DWW18_10595</name>
</gene>
<reference evidence="4 5" key="1">
    <citation type="submission" date="2018-08" db="EMBL/GenBank/DDBJ databases">
        <title>A genome reference for cultivated species of the human gut microbiota.</title>
        <authorList>
            <person name="Zou Y."/>
            <person name="Xue W."/>
            <person name="Luo G."/>
        </authorList>
    </citation>
    <scope>NUCLEOTIDE SEQUENCE [LARGE SCALE GENOMIC DNA]</scope>
    <source>
        <strain evidence="4 5">AF14-49</strain>
    </source>
</reference>
<dbReference type="EMBL" id="QRZA01000012">
    <property type="protein sequence ID" value="RGV33604.1"/>
    <property type="molecule type" value="Genomic_DNA"/>
</dbReference>
<dbReference type="Gene3D" id="3.40.50.450">
    <property type="match status" value="1"/>
</dbReference>
<organism evidence="4 5">
    <name type="scientific">Butyricimonas virosa</name>
    <dbReference type="NCBI Taxonomy" id="544645"/>
    <lineage>
        <taxon>Bacteria</taxon>
        <taxon>Pseudomonadati</taxon>
        <taxon>Bacteroidota</taxon>
        <taxon>Bacteroidia</taxon>
        <taxon>Bacteroidales</taxon>
        <taxon>Odoribacteraceae</taxon>
        <taxon>Butyricimonas</taxon>
    </lineage>
</organism>
<evidence type="ECO:0000256" key="1">
    <source>
        <dbReference type="ARBA" id="ARBA00006525"/>
    </source>
</evidence>
<dbReference type="SUPFAM" id="SSF102405">
    <property type="entry name" value="MCP/YpsA-like"/>
    <property type="match status" value="1"/>
</dbReference>
<dbReference type="PANTHER" id="PTHR43022">
    <property type="entry name" value="PROTEIN SMF"/>
    <property type="match status" value="1"/>
</dbReference>
<evidence type="ECO:0000313" key="4">
    <source>
        <dbReference type="EMBL" id="RGV33604.1"/>
    </source>
</evidence>
<dbReference type="InterPro" id="IPR003488">
    <property type="entry name" value="DprA"/>
</dbReference>
<sequence>MNHENSVLTRVAITMAPRLNNALFAPLFQQCGGISSFFEETDRNIEALFRRNNLMNIQPERSRWLQMAEQELEIMEKHHIQACGIEDSNYPRLLKHCEDAPLVLFYKGTLEDSDTKNIAIVGTRKATEVGKKRVDTLLQELAQMGYRPNIISGLAYGIDIAAHTACVHYGLKAQAVLGHGLHMIYPASHKNMAEKILDQGGTLISEFPTCAQVLPTNFLQRNRIVAGMSEAILVAESPIKGGAMSTARQALSYSREVMAIPGRPEDTTFAGCNLLIKQNIATLVENVKDLLRILNWSPLPTGPYQMSLDLFPESDDETRLIETLTKAGEQNIDQLHQLTRIPVHDLSVLLLKLELEGHVMQLPGNCYTLI</sequence>
<dbReference type="AlphaFoldDB" id="A0A412X0A0"/>
<dbReference type="Pfam" id="PF17782">
    <property type="entry name" value="WHD_DprA"/>
    <property type="match status" value="1"/>
</dbReference>
<dbReference type="STRING" id="1121130.GCA_000519105_01717"/>